<dbReference type="RefSeq" id="WP_075471782.1">
    <property type="nucleotide sequence ID" value="NZ_CAWQZC010000113.1"/>
</dbReference>
<gene>
    <name evidence="1" type="ORF">MT2528_1619</name>
    <name evidence="2" type="ORF">NVI5450_1844</name>
</gene>
<dbReference type="Proteomes" id="UP000183794">
    <property type="component" value="Unassembled WGS sequence"/>
</dbReference>
<dbReference type="Proteomes" id="UP000182660">
    <property type="component" value="Unassembled WGS sequence"/>
</dbReference>
<dbReference type="AlphaFoldDB" id="A0A1L0B508"/>
<dbReference type="OrthoDB" id="5892138at2"/>
<reference evidence="1 3" key="2">
    <citation type="submission" date="2016-11" db="EMBL/GenBank/DDBJ databases">
        <authorList>
            <person name="Klemetsen T."/>
        </authorList>
    </citation>
    <scope>NUCLEOTIDE SEQUENCE [LARGE SCALE GENOMIC DNA]</scope>
    <source>
        <strain evidence="1">MT 2528</strain>
    </source>
</reference>
<dbReference type="InterPro" id="IPR021974">
    <property type="entry name" value="DUF3581"/>
</dbReference>
<evidence type="ECO:0000313" key="2">
    <source>
        <dbReference type="EMBL" id="SGY96516.1"/>
    </source>
</evidence>
<keyword evidence="3" id="KW-1185">Reference proteome</keyword>
<organism evidence="2 4">
    <name type="scientific">Moritella viscosa</name>
    <dbReference type="NCBI Taxonomy" id="80854"/>
    <lineage>
        <taxon>Bacteria</taxon>
        <taxon>Pseudomonadati</taxon>
        <taxon>Pseudomonadota</taxon>
        <taxon>Gammaproteobacteria</taxon>
        <taxon>Alteromonadales</taxon>
        <taxon>Moritellaceae</taxon>
        <taxon>Moritella</taxon>
    </lineage>
</organism>
<evidence type="ECO:0000313" key="1">
    <source>
        <dbReference type="EMBL" id="SGY88953.1"/>
    </source>
</evidence>
<evidence type="ECO:0000313" key="3">
    <source>
        <dbReference type="Proteomes" id="UP000182660"/>
    </source>
</evidence>
<dbReference type="Pfam" id="PF12119">
    <property type="entry name" value="DUF3581"/>
    <property type="match status" value="1"/>
</dbReference>
<dbReference type="EMBL" id="FPLD01000052">
    <property type="protein sequence ID" value="SGY96516.1"/>
    <property type="molecule type" value="Genomic_DNA"/>
</dbReference>
<protein>
    <recommendedName>
        <fullName evidence="5">DUF3581 domain-containing protein</fullName>
    </recommendedName>
</protein>
<evidence type="ECO:0000313" key="4">
    <source>
        <dbReference type="Proteomes" id="UP000183794"/>
    </source>
</evidence>
<dbReference type="GeneID" id="61295530"/>
<evidence type="ECO:0008006" key="5">
    <source>
        <dbReference type="Google" id="ProtNLM"/>
    </source>
</evidence>
<sequence length="238" mass="27069">MFLNEFYSQKDSYFRFTQQQASRFAKTVANDYNKIHDVDNKRFCVPGDLLFAVSLAKFGLSETMKIDFTGMVKNDVELQFLPLLDRKTAIVNADEQAFMKLELGGNTSHNEEIISKIIKEYVQFSGKNFPDVMVPLMRSENLMFNPARALIMYKCMQINLTRVDVKSIALKFDEAIINVEGKRATVSFKFDFYEGDEKVGTGQKEMLLSGLIPYEESVMDGVIADYQAAKTKYLSAAS</sequence>
<proteinExistence type="predicted"/>
<dbReference type="EMBL" id="FPLJ01000040">
    <property type="protein sequence ID" value="SGY88953.1"/>
    <property type="molecule type" value="Genomic_DNA"/>
</dbReference>
<accession>A0A1L0B508</accession>
<name>A0A1L0B508_9GAMM</name>
<reference evidence="2 4" key="1">
    <citation type="submission" date="2016-11" db="EMBL/GenBank/DDBJ databases">
        <authorList>
            <person name="Jaros S."/>
            <person name="Januszkiewicz K."/>
            <person name="Wedrychowicz H."/>
        </authorList>
    </citation>
    <scope>NUCLEOTIDE SEQUENCE [LARGE SCALE GENOMIC DNA]</scope>
    <source>
        <strain evidence="2">NVI 5450</strain>
    </source>
</reference>